<dbReference type="InterPro" id="IPR009057">
    <property type="entry name" value="Homeodomain-like_sf"/>
</dbReference>
<keyword evidence="4" id="KW-0862">Zinc</keyword>
<gene>
    <name evidence="7" type="ORF">PENTCL1PPCAC_28549</name>
</gene>
<evidence type="ECO:0000256" key="2">
    <source>
        <dbReference type="ARBA" id="ARBA00022723"/>
    </source>
</evidence>
<reference evidence="7" key="1">
    <citation type="submission" date="2023-10" db="EMBL/GenBank/DDBJ databases">
        <title>Genome assembly of Pristionchus species.</title>
        <authorList>
            <person name="Yoshida K."/>
            <person name="Sommer R.J."/>
        </authorList>
    </citation>
    <scope>NUCLEOTIDE SEQUENCE</scope>
    <source>
        <strain evidence="7">RS0144</strain>
    </source>
</reference>
<dbReference type="EMBL" id="BTSX01000006">
    <property type="protein sequence ID" value="GMT06375.1"/>
    <property type="molecule type" value="Genomic_DNA"/>
</dbReference>
<feature type="region of interest" description="Disordered" evidence="5">
    <location>
        <begin position="304"/>
        <end position="327"/>
    </location>
</feature>
<dbReference type="GO" id="GO:0008270">
    <property type="term" value="F:zinc ion binding"/>
    <property type="evidence" value="ECO:0007669"/>
    <property type="project" value="UniProtKB-KW"/>
</dbReference>
<keyword evidence="3" id="KW-0863">Zinc-finger</keyword>
<dbReference type="InterPro" id="IPR000433">
    <property type="entry name" value="Znf_ZZ"/>
</dbReference>
<dbReference type="PROSITE" id="PS50090">
    <property type="entry name" value="MYB_LIKE"/>
    <property type="match status" value="1"/>
</dbReference>
<evidence type="ECO:0000256" key="1">
    <source>
        <dbReference type="ARBA" id="ARBA00004123"/>
    </source>
</evidence>
<dbReference type="GO" id="GO:0003682">
    <property type="term" value="F:chromatin binding"/>
    <property type="evidence" value="ECO:0007669"/>
    <property type="project" value="TreeGrafter"/>
</dbReference>
<evidence type="ECO:0000256" key="5">
    <source>
        <dbReference type="SAM" id="MobiDB-lite"/>
    </source>
</evidence>
<evidence type="ECO:0000313" key="8">
    <source>
        <dbReference type="Proteomes" id="UP001432027"/>
    </source>
</evidence>
<sequence length="327" mass="37848">MSEEEGSDGTIKCSLCVRDLTKVTRINCVECTAILCIKCFQFGGESGAHKRGHNYEFHCEDDDDTLFNKLWQRDDEQKLITTVHRFKLGNWEEVSQVLSKAGRKRVAAEVQRHFQLYFVLSTLGRTAMKEKEWIERRDQFRDDPAHVYGDPSGRELYYHAVIEALRACKDLPNINDRTIVEQIDGLVKEHFESLKRTERKRKASEIGAALSKARTIVRTEAFPYGDSDDDAWWEKIFKEPREKKELDRYYEEDSVCTEEKCMAEEVESDDFDLKEILKMMKNAGLEDHESLGAELKALKLSALGLEGEKNTEDRPREISSPLERPEP</sequence>
<feature type="compositionally biased region" description="Basic and acidic residues" evidence="5">
    <location>
        <begin position="306"/>
        <end position="327"/>
    </location>
</feature>
<dbReference type="SUPFAM" id="SSF46689">
    <property type="entry name" value="Homeodomain-like"/>
    <property type="match status" value="1"/>
</dbReference>
<dbReference type="Proteomes" id="UP001432027">
    <property type="component" value="Unassembled WGS sequence"/>
</dbReference>
<keyword evidence="8" id="KW-1185">Reference proteome</keyword>
<comment type="caution">
    <text evidence="7">The sequence shown here is derived from an EMBL/GenBank/DDBJ whole genome shotgun (WGS) entry which is preliminary data.</text>
</comment>
<dbReference type="GO" id="GO:0006338">
    <property type="term" value="P:chromatin remodeling"/>
    <property type="evidence" value="ECO:0007669"/>
    <property type="project" value="TreeGrafter"/>
</dbReference>
<dbReference type="Gene3D" id="1.10.10.60">
    <property type="entry name" value="Homeodomain-like"/>
    <property type="match status" value="1"/>
</dbReference>
<dbReference type="PROSITE" id="PS00028">
    <property type="entry name" value="ZINC_FINGER_C2H2_1"/>
    <property type="match status" value="1"/>
</dbReference>
<accession>A0AAV5UKC0</accession>
<dbReference type="InterPro" id="IPR041983">
    <property type="entry name" value="ADA2-like_ZZ"/>
</dbReference>
<dbReference type="InterPro" id="IPR013087">
    <property type="entry name" value="Znf_C2H2_type"/>
</dbReference>
<dbReference type="PANTHER" id="PTHR12374:SF20">
    <property type="entry name" value="TRANSCRIPTIONAL ADAPTER 2-ALPHA"/>
    <property type="match status" value="1"/>
</dbReference>
<dbReference type="CDD" id="cd02335">
    <property type="entry name" value="ZZ_ADA2"/>
    <property type="match status" value="1"/>
</dbReference>
<evidence type="ECO:0000256" key="4">
    <source>
        <dbReference type="ARBA" id="ARBA00022833"/>
    </source>
</evidence>
<dbReference type="Pfam" id="PF25299">
    <property type="entry name" value="ZZ_ADA2"/>
    <property type="match status" value="1"/>
</dbReference>
<dbReference type="PANTHER" id="PTHR12374">
    <property type="entry name" value="TRANSCRIPTIONAL ADAPTOR 2 ADA2 -RELATED"/>
    <property type="match status" value="1"/>
</dbReference>
<feature type="non-terminal residue" evidence="7">
    <location>
        <position position="327"/>
    </location>
</feature>
<evidence type="ECO:0000313" key="7">
    <source>
        <dbReference type="EMBL" id="GMT06375.1"/>
    </source>
</evidence>
<dbReference type="GO" id="GO:0005634">
    <property type="term" value="C:nucleus"/>
    <property type="evidence" value="ECO:0007669"/>
    <property type="project" value="UniProtKB-SubCell"/>
</dbReference>
<proteinExistence type="predicted"/>
<dbReference type="GO" id="GO:0006357">
    <property type="term" value="P:regulation of transcription by RNA polymerase II"/>
    <property type="evidence" value="ECO:0007669"/>
    <property type="project" value="TreeGrafter"/>
</dbReference>
<protein>
    <recommendedName>
        <fullName evidence="6">Myb-like domain-containing protein</fullName>
    </recommendedName>
</protein>
<feature type="domain" description="Myb-like" evidence="6">
    <location>
        <begin position="71"/>
        <end position="118"/>
    </location>
</feature>
<dbReference type="InterPro" id="IPR001005">
    <property type="entry name" value="SANT/Myb"/>
</dbReference>
<evidence type="ECO:0000256" key="3">
    <source>
        <dbReference type="ARBA" id="ARBA00022771"/>
    </source>
</evidence>
<evidence type="ECO:0000259" key="6">
    <source>
        <dbReference type="PROSITE" id="PS50090"/>
    </source>
</evidence>
<dbReference type="AlphaFoldDB" id="A0AAV5UKC0"/>
<dbReference type="GO" id="GO:0003713">
    <property type="term" value="F:transcription coactivator activity"/>
    <property type="evidence" value="ECO:0007669"/>
    <property type="project" value="TreeGrafter"/>
</dbReference>
<keyword evidence="2" id="KW-0479">Metal-binding</keyword>
<comment type="subcellular location">
    <subcellularLocation>
        <location evidence="1">Nucleus</location>
    </subcellularLocation>
</comment>
<dbReference type="GO" id="GO:0070461">
    <property type="term" value="C:SAGA-type complex"/>
    <property type="evidence" value="ECO:0007669"/>
    <property type="project" value="TreeGrafter"/>
</dbReference>
<organism evidence="7 8">
    <name type="scientific">Pristionchus entomophagus</name>
    <dbReference type="NCBI Taxonomy" id="358040"/>
    <lineage>
        <taxon>Eukaryota</taxon>
        <taxon>Metazoa</taxon>
        <taxon>Ecdysozoa</taxon>
        <taxon>Nematoda</taxon>
        <taxon>Chromadorea</taxon>
        <taxon>Rhabditida</taxon>
        <taxon>Rhabditina</taxon>
        <taxon>Diplogasteromorpha</taxon>
        <taxon>Diplogasteroidea</taxon>
        <taxon>Neodiplogasteridae</taxon>
        <taxon>Pristionchus</taxon>
    </lineage>
</organism>
<name>A0AAV5UKC0_9BILA</name>